<evidence type="ECO:0000313" key="3">
    <source>
        <dbReference type="Proteomes" id="UP000295083"/>
    </source>
</evidence>
<feature type="region of interest" description="Disordered" evidence="1">
    <location>
        <begin position="129"/>
        <end position="166"/>
    </location>
</feature>
<dbReference type="EMBL" id="QAPG01000007">
    <property type="protein sequence ID" value="TDZ39973.1"/>
    <property type="molecule type" value="Genomic_DNA"/>
</dbReference>
<sequence length="166" mass="18364">MDVARVMDQKSKPLTRWSASRYTATANTTPGYAADFTALLFINSDADGGFRDETRSRSLCGNIFVEHSAGRGPRLGTLSGCNIGLSASNETSRSNHNRPPVRRDKDRRSSFSIVLSHFARYCFDDTQQKWEPPSSTPVPRFCGPPLNRRRSISGKPTHEMLGSRGA</sequence>
<organism evidence="2 3">
    <name type="scientific">Colletotrichum spinosum</name>
    <dbReference type="NCBI Taxonomy" id="1347390"/>
    <lineage>
        <taxon>Eukaryota</taxon>
        <taxon>Fungi</taxon>
        <taxon>Dikarya</taxon>
        <taxon>Ascomycota</taxon>
        <taxon>Pezizomycotina</taxon>
        <taxon>Sordariomycetes</taxon>
        <taxon>Hypocreomycetidae</taxon>
        <taxon>Glomerellales</taxon>
        <taxon>Glomerellaceae</taxon>
        <taxon>Colletotrichum</taxon>
        <taxon>Colletotrichum orbiculare species complex</taxon>
    </lineage>
</organism>
<keyword evidence="3" id="KW-1185">Reference proteome</keyword>
<gene>
    <name evidence="2" type="ORF">C8035_v004906</name>
</gene>
<feature type="region of interest" description="Disordered" evidence="1">
    <location>
        <begin position="87"/>
        <end position="107"/>
    </location>
</feature>
<name>A0A4R8QY42_9PEZI</name>
<protein>
    <submittedName>
        <fullName evidence="2">Uncharacterized protein</fullName>
    </submittedName>
</protein>
<evidence type="ECO:0000313" key="2">
    <source>
        <dbReference type="EMBL" id="TDZ39973.1"/>
    </source>
</evidence>
<reference evidence="2 3" key="1">
    <citation type="submission" date="2018-11" db="EMBL/GenBank/DDBJ databases">
        <title>Genome sequence and assembly of Colletotrichum spinosum.</title>
        <authorList>
            <person name="Gan P."/>
            <person name="Shirasu K."/>
        </authorList>
    </citation>
    <scope>NUCLEOTIDE SEQUENCE [LARGE SCALE GENOMIC DNA]</scope>
    <source>
        <strain evidence="2 3">CBS 515.97</strain>
    </source>
</reference>
<dbReference type="Proteomes" id="UP000295083">
    <property type="component" value="Unassembled WGS sequence"/>
</dbReference>
<proteinExistence type="predicted"/>
<accession>A0A4R8QY42</accession>
<evidence type="ECO:0000256" key="1">
    <source>
        <dbReference type="SAM" id="MobiDB-lite"/>
    </source>
</evidence>
<comment type="caution">
    <text evidence="2">The sequence shown here is derived from an EMBL/GenBank/DDBJ whole genome shotgun (WGS) entry which is preliminary data.</text>
</comment>
<dbReference type="AlphaFoldDB" id="A0A4R8QY42"/>